<keyword evidence="9" id="KW-0472">Membrane</keyword>
<evidence type="ECO:0000256" key="2">
    <source>
        <dbReference type="ARBA" id="ARBA00013242"/>
    </source>
</evidence>
<proteinExistence type="predicted"/>
<dbReference type="GO" id="GO:0016020">
    <property type="term" value="C:membrane"/>
    <property type="evidence" value="ECO:0007669"/>
    <property type="project" value="InterPro"/>
</dbReference>
<name>A0A6L2LN99_TANCI</name>
<keyword evidence="7" id="KW-1133">Transmembrane helix</keyword>
<evidence type="ECO:0000256" key="8">
    <source>
        <dbReference type="ARBA" id="ARBA00023065"/>
    </source>
</evidence>
<dbReference type="GO" id="GO:0004427">
    <property type="term" value="F:inorganic diphosphate phosphatase activity"/>
    <property type="evidence" value="ECO:0007669"/>
    <property type="project" value="InterPro"/>
</dbReference>
<evidence type="ECO:0000256" key="1">
    <source>
        <dbReference type="ARBA" id="ARBA00004127"/>
    </source>
</evidence>
<evidence type="ECO:0000256" key="9">
    <source>
        <dbReference type="ARBA" id="ARBA00023136"/>
    </source>
</evidence>
<evidence type="ECO:0000256" key="5">
    <source>
        <dbReference type="ARBA" id="ARBA00022842"/>
    </source>
</evidence>
<dbReference type="GO" id="GO:0009678">
    <property type="term" value="F:diphosphate hydrolysis-driven proton transmembrane transporter activity"/>
    <property type="evidence" value="ECO:0007669"/>
    <property type="project" value="UniProtKB-EC"/>
</dbReference>
<keyword evidence="6" id="KW-1278">Translocase</keyword>
<dbReference type="Pfam" id="PF03030">
    <property type="entry name" value="H_PPase"/>
    <property type="match status" value="1"/>
</dbReference>
<organism evidence="10">
    <name type="scientific">Tanacetum cinerariifolium</name>
    <name type="common">Dalmatian daisy</name>
    <name type="synonym">Chrysanthemum cinerariifolium</name>
    <dbReference type="NCBI Taxonomy" id="118510"/>
    <lineage>
        <taxon>Eukaryota</taxon>
        <taxon>Viridiplantae</taxon>
        <taxon>Streptophyta</taxon>
        <taxon>Embryophyta</taxon>
        <taxon>Tracheophyta</taxon>
        <taxon>Spermatophyta</taxon>
        <taxon>Magnoliopsida</taxon>
        <taxon>eudicotyledons</taxon>
        <taxon>Gunneridae</taxon>
        <taxon>Pentapetalae</taxon>
        <taxon>asterids</taxon>
        <taxon>campanulids</taxon>
        <taxon>Asterales</taxon>
        <taxon>Asteraceae</taxon>
        <taxon>Asteroideae</taxon>
        <taxon>Anthemideae</taxon>
        <taxon>Anthemidinae</taxon>
        <taxon>Tanacetum</taxon>
    </lineage>
</organism>
<reference evidence="10" key="1">
    <citation type="journal article" date="2019" name="Sci. Rep.">
        <title>Draft genome of Tanacetum cinerariifolium, the natural source of mosquito coil.</title>
        <authorList>
            <person name="Yamashiro T."/>
            <person name="Shiraishi A."/>
            <person name="Satake H."/>
            <person name="Nakayama K."/>
        </authorList>
    </citation>
    <scope>NUCLEOTIDE SEQUENCE</scope>
</reference>
<comment type="caution">
    <text evidence="10">The sequence shown here is derived from an EMBL/GenBank/DDBJ whole genome shotgun (WGS) entry which is preliminary data.</text>
</comment>
<dbReference type="PANTHER" id="PTHR31998">
    <property type="entry name" value="K(+)-INSENSITIVE PYROPHOSPHATE-ENERGIZED PROTON PUMP"/>
    <property type="match status" value="1"/>
</dbReference>
<evidence type="ECO:0000313" key="10">
    <source>
        <dbReference type="EMBL" id="GEU62447.1"/>
    </source>
</evidence>
<keyword evidence="5" id="KW-0460">Magnesium</keyword>
<feature type="non-terminal residue" evidence="10">
    <location>
        <position position="1"/>
    </location>
</feature>
<dbReference type="InterPro" id="IPR004131">
    <property type="entry name" value="PPase-energised_H-pump"/>
</dbReference>
<protein>
    <recommendedName>
        <fullName evidence="2">H(+)-exporting diphosphatase</fullName>
        <ecNumber evidence="2">7.1.3.1</ecNumber>
    </recommendedName>
</protein>
<evidence type="ECO:0000256" key="3">
    <source>
        <dbReference type="ARBA" id="ARBA00022448"/>
    </source>
</evidence>
<dbReference type="EMBL" id="BKCJ010004676">
    <property type="protein sequence ID" value="GEU62447.1"/>
    <property type="molecule type" value="Genomic_DNA"/>
</dbReference>
<evidence type="ECO:0000256" key="7">
    <source>
        <dbReference type="ARBA" id="ARBA00022989"/>
    </source>
</evidence>
<sequence length="138" mass="15274">YTPIEQGGPKEDLCMIAFQPQGVPVWEGAEAVHLQAEETKPAQEKETKQTLMEFPQQEQVKEKQEMEKKCTKCAAAVATLRMLTTFAIGQAIDAYGPISDDDGDISKMAGVIHRIRERTNALDAVEKTTTAIGKVVYY</sequence>
<dbReference type="GO" id="GO:0012505">
    <property type="term" value="C:endomembrane system"/>
    <property type="evidence" value="ECO:0007669"/>
    <property type="project" value="UniProtKB-SubCell"/>
</dbReference>
<keyword evidence="3" id="KW-0813">Transport</keyword>
<evidence type="ECO:0000256" key="4">
    <source>
        <dbReference type="ARBA" id="ARBA00022692"/>
    </source>
</evidence>
<keyword evidence="8" id="KW-0406">Ion transport</keyword>
<gene>
    <name evidence="10" type="ORF">Tci_034425</name>
</gene>
<accession>A0A6L2LN99</accession>
<dbReference type="EC" id="7.1.3.1" evidence="2"/>
<keyword evidence="4" id="KW-0812">Transmembrane</keyword>
<comment type="subcellular location">
    <subcellularLocation>
        <location evidence="1">Endomembrane system</location>
        <topology evidence="1">Multi-pass membrane protein</topology>
    </subcellularLocation>
</comment>
<evidence type="ECO:0000256" key="6">
    <source>
        <dbReference type="ARBA" id="ARBA00022967"/>
    </source>
</evidence>
<dbReference type="AlphaFoldDB" id="A0A6L2LN99"/>